<accession>A0A3E3EH25</accession>
<keyword evidence="7" id="KW-0862">Zinc</keyword>
<dbReference type="GO" id="GO:0140911">
    <property type="term" value="F:pore-forming activity"/>
    <property type="evidence" value="ECO:0007669"/>
    <property type="project" value="InterPro"/>
</dbReference>
<evidence type="ECO:0000256" key="4">
    <source>
        <dbReference type="ARBA" id="ARBA00022692"/>
    </source>
</evidence>
<evidence type="ECO:0000256" key="8">
    <source>
        <dbReference type="SAM" id="Phobius"/>
    </source>
</evidence>
<feature type="transmembrane region" description="Helical" evidence="8">
    <location>
        <begin position="194"/>
        <end position="217"/>
    </location>
</feature>
<evidence type="ECO:0000256" key="7">
    <source>
        <dbReference type="PIRSR" id="PIRSR604254-1"/>
    </source>
</evidence>
<dbReference type="GO" id="GO:0005886">
    <property type="term" value="C:plasma membrane"/>
    <property type="evidence" value="ECO:0007669"/>
    <property type="project" value="UniProtKB-SubCell"/>
</dbReference>
<keyword evidence="5 8" id="KW-1133">Transmembrane helix</keyword>
<evidence type="ECO:0000313" key="9">
    <source>
        <dbReference type="EMBL" id="RGD86678.1"/>
    </source>
</evidence>
<feature type="transmembrane region" description="Helical" evidence="8">
    <location>
        <begin position="135"/>
        <end position="152"/>
    </location>
</feature>
<proteinExistence type="inferred from homology"/>
<comment type="subcellular location">
    <subcellularLocation>
        <location evidence="1">Cell membrane</location>
        <topology evidence="1">Multi-pass membrane protein</topology>
    </subcellularLocation>
</comment>
<reference evidence="9 10" key="1">
    <citation type="submission" date="2018-08" db="EMBL/GenBank/DDBJ databases">
        <title>A genome reference for cultivated species of the human gut microbiota.</title>
        <authorList>
            <person name="Zou Y."/>
            <person name="Xue W."/>
            <person name="Luo G."/>
        </authorList>
    </citation>
    <scope>NUCLEOTIDE SEQUENCE [LARGE SCALE GENOMIC DNA]</scope>
    <source>
        <strain evidence="9 10">OM06-4</strain>
    </source>
</reference>
<evidence type="ECO:0000256" key="6">
    <source>
        <dbReference type="ARBA" id="ARBA00023136"/>
    </source>
</evidence>
<dbReference type="Pfam" id="PF03006">
    <property type="entry name" value="HlyIII"/>
    <property type="match status" value="1"/>
</dbReference>
<dbReference type="InterPro" id="IPR004254">
    <property type="entry name" value="AdipoR/HlyIII-related"/>
</dbReference>
<comment type="caution">
    <text evidence="9">The sequence shown here is derived from an EMBL/GenBank/DDBJ whole genome shotgun (WGS) entry which is preliminary data.</text>
</comment>
<evidence type="ECO:0000313" key="10">
    <source>
        <dbReference type="Proteomes" id="UP000261032"/>
    </source>
</evidence>
<keyword evidence="6 8" id="KW-0472">Membrane</keyword>
<name>A0A3E3EH25_9FIRM</name>
<keyword evidence="4 8" id="KW-0812">Transmembrane</keyword>
<dbReference type="NCBIfam" id="TIGR01065">
    <property type="entry name" value="hlyIII"/>
    <property type="match status" value="1"/>
</dbReference>
<dbReference type="InterPro" id="IPR005744">
    <property type="entry name" value="Hy-lIII"/>
</dbReference>
<feature type="transmembrane region" description="Helical" evidence="8">
    <location>
        <begin position="42"/>
        <end position="64"/>
    </location>
</feature>
<dbReference type="Proteomes" id="UP000261032">
    <property type="component" value="Unassembled WGS sequence"/>
</dbReference>
<keyword evidence="3" id="KW-1003">Cell membrane</keyword>
<evidence type="ECO:0000256" key="2">
    <source>
        <dbReference type="ARBA" id="ARBA00008488"/>
    </source>
</evidence>
<evidence type="ECO:0000256" key="3">
    <source>
        <dbReference type="ARBA" id="ARBA00022475"/>
    </source>
</evidence>
<organism evidence="9 10">
    <name type="scientific">Thomasclavelia ramosa</name>
    <dbReference type="NCBI Taxonomy" id="1547"/>
    <lineage>
        <taxon>Bacteria</taxon>
        <taxon>Bacillati</taxon>
        <taxon>Bacillota</taxon>
        <taxon>Erysipelotrichia</taxon>
        <taxon>Erysipelotrichales</taxon>
        <taxon>Coprobacillaceae</taxon>
        <taxon>Thomasclavelia</taxon>
    </lineage>
</organism>
<dbReference type="GO" id="GO:0046872">
    <property type="term" value="F:metal ion binding"/>
    <property type="evidence" value="ECO:0007669"/>
    <property type="project" value="UniProtKB-KW"/>
</dbReference>
<feature type="transmembrane region" description="Helical" evidence="8">
    <location>
        <begin position="16"/>
        <end position="36"/>
    </location>
</feature>
<dbReference type="PANTHER" id="PTHR20855">
    <property type="entry name" value="ADIPOR/PROGESTIN RECEPTOR-RELATED"/>
    <property type="match status" value="1"/>
</dbReference>
<evidence type="ECO:0000256" key="5">
    <source>
        <dbReference type="ARBA" id="ARBA00022989"/>
    </source>
</evidence>
<feature type="binding site" evidence="7">
    <location>
        <position position="65"/>
    </location>
    <ligand>
        <name>Zn(2+)</name>
        <dbReference type="ChEBI" id="CHEBI:29105"/>
    </ligand>
</feature>
<feature type="transmembrane region" description="Helical" evidence="8">
    <location>
        <begin position="158"/>
        <end position="182"/>
    </location>
</feature>
<dbReference type="AlphaFoldDB" id="A0A3E3EH25"/>
<feature type="binding site" evidence="7">
    <location>
        <position position="194"/>
    </location>
    <ligand>
        <name>Zn(2+)</name>
        <dbReference type="ChEBI" id="CHEBI:29105"/>
    </ligand>
</feature>
<gene>
    <name evidence="9" type="ORF">DXB93_03980</name>
</gene>
<dbReference type="EMBL" id="QUSL01000004">
    <property type="protein sequence ID" value="RGD86678.1"/>
    <property type="molecule type" value="Genomic_DNA"/>
</dbReference>
<sequence>MRFFKKAMDPVSSETHFIGAVLSLATLVMMMIIAIIEGSDHLTIIGIIVFGLSSIALYSASCLYHYYNANEDNKIKLILRKLDHSMIYVLIAGTYTPICLSYLEYPHSIYFLAAIWAIACVGIIIKLFWMNAPRFISTIFYLLMGWALIFDLPAFSKVPLGCLGLIACGGISYTIGAIVYIVKKPNWFKTFGFHELFHIFVMIGSAFHFLAVIIYILL</sequence>
<evidence type="ECO:0000256" key="1">
    <source>
        <dbReference type="ARBA" id="ARBA00004651"/>
    </source>
</evidence>
<feature type="binding site" evidence="7">
    <location>
        <position position="198"/>
    </location>
    <ligand>
        <name>Zn(2+)</name>
        <dbReference type="ChEBI" id="CHEBI:29105"/>
    </ligand>
</feature>
<dbReference type="PANTHER" id="PTHR20855:SF3">
    <property type="entry name" value="LD03007P"/>
    <property type="match status" value="1"/>
</dbReference>
<feature type="transmembrane region" description="Helical" evidence="8">
    <location>
        <begin position="85"/>
        <end position="103"/>
    </location>
</feature>
<comment type="similarity">
    <text evidence="2">Belongs to the UPF0073 (Hly-III) family.</text>
</comment>
<keyword evidence="7" id="KW-0479">Metal-binding</keyword>
<feature type="transmembrane region" description="Helical" evidence="8">
    <location>
        <begin position="109"/>
        <end position="128"/>
    </location>
</feature>
<dbReference type="RefSeq" id="WP_054322052.1">
    <property type="nucleotide sequence ID" value="NZ_BAABXX010000001.1"/>
</dbReference>
<protein>
    <submittedName>
        <fullName evidence="9">Hemolysin III family protein</fullName>
    </submittedName>
</protein>